<evidence type="ECO:0000313" key="11">
    <source>
        <dbReference type="Proteomes" id="UP000023464"/>
    </source>
</evidence>
<dbReference type="GO" id="GO:0005886">
    <property type="term" value="C:plasma membrane"/>
    <property type="evidence" value="ECO:0007669"/>
    <property type="project" value="TreeGrafter"/>
</dbReference>
<dbReference type="FunFam" id="1.20.1250.20:FF:000126">
    <property type="entry name" value="MFS transporter permease"/>
    <property type="match status" value="1"/>
</dbReference>
<dbReference type="GO" id="GO:1900754">
    <property type="term" value="P:4-hydroxyphenylacetate transport"/>
    <property type="evidence" value="ECO:0007669"/>
    <property type="project" value="InterPro"/>
</dbReference>
<feature type="transmembrane region" description="Helical" evidence="8">
    <location>
        <begin position="266"/>
        <end position="286"/>
    </location>
</feature>
<dbReference type="Proteomes" id="UP000023464">
    <property type="component" value="Unassembled WGS sequence"/>
</dbReference>
<feature type="transmembrane region" description="Helical" evidence="8">
    <location>
        <begin position="127"/>
        <end position="150"/>
    </location>
</feature>
<proteinExistence type="predicted"/>
<feature type="transmembrane region" description="Helical" evidence="8">
    <location>
        <begin position="362"/>
        <end position="383"/>
    </location>
</feature>
<dbReference type="RefSeq" id="WP_036779298.1">
    <property type="nucleotide sequence ID" value="NZ_CAWLTM010000081.1"/>
</dbReference>
<dbReference type="Pfam" id="PF11700">
    <property type="entry name" value="ATG22"/>
    <property type="match status" value="1"/>
</dbReference>
<evidence type="ECO:0000256" key="7">
    <source>
        <dbReference type="ARBA" id="ARBA00074139"/>
    </source>
</evidence>
<feature type="transmembrane region" description="Helical" evidence="8">
    <location>
        <begin position="194"/>
        <end position="216"/>
    </location>
</feature>
<protein>
    <recommendedName>
        <fullName evidence="7">Putative tartrate transporter</fullName>
    </recommendedName>
</protein>
<dbReference type="PROSITE" id="PS50850">
    <property type="entry name" value="MFS"/>
    <property type="match status" value="1"/>
</dbReference>
<feature type="transmembrane region" description="Helical" evidence="8">
    <location>
        <begin position="102"/>
        <end position="121"/>
    </location>
</feature>
<dbReference type="FunFam" id="1.20.1250.20:FF:000018">
    <property type="entry name" value="MFS transporter permease"/>
    <property type="match status" value="1"/>
</dbReference>
<dbReference type="PANTHER" id="PTHR43791:SF102">
    <property type="entry name" value="4-HYDROXYPHENYLACETATE CATABOLISM PROTEIN"/>
    <property type="match status" value="1"/>
</dbReference>
<keyword evidence="3 8" id="KW-0812">Transmembrane</keyword>
<comment type="function">
    <text evidence="6">Component of the tartrate utilization system and may allow entry of tartrate and tartrate dehydrogenase.</text>
</comment>
<feature type="domain" description="Major facilitator superfamily (MFS) profile" evidence="9">
    <location>
        <begin position="36"/>
        <end position="452"/>
    </location>
</feature>
<evidence type="ECO:0000256" key="4">
    <source>
        <dbReference type="ARBA" id="ARBA00022989"/>
    </source>
</evidence>
<feature type="transmembrane region" description="Helical" evidence="8">
    <location>
        <begin position="428"/>
        <end position="447"/>
    </location>
</feature>
<feature type="transmembrane region" description="Helical" evidence="8">
    <location>
        <begin position="32"/>
        <end position="49"/>
    </location>
</feature>
<feature type="transmembrane region" description="Helical" evidence="8">
    <location>
        <begin position="69"/>
        <end position="90"/>
    </location>
</feature>
<accession>A0A022PFT2</accession>
<reference evidence="10 11" key="1">
    <citation type="submission" date="2014-03" db="EMBL/GenBank/DDBJ databases">
        <title>Draft Genome of Photorhabdus luminescens BA1, an Egyptian Isolate.</title>
        <authorList>
            <person name="Ghazal S."/>
            <person name="Hurst S.G.IV."/>
            <person name="Morris K."/>
            <person name="Thomas K."/>
            <person name="Tisa L.S."/>
        </authorList>
    </citation>
    <scope>NUCLEOTIDE SEQUENCE [LARGE SCALE GENOMIC DNA]</scope>
    <source>
        <strain evidence="10 11">BA1</strain>
    </source>
</reference>
<dbReference type="CDD" id="cd17319">
    <property type="entry name" value="MFS_ExuT_GudP_like"/>
    <property type="match status" value="1"/>
</dbReference>
<evidence type="ECO:0000256" key="5">
    <source>
        <dbReference type="ARBA" id="ARBA00023136"/>
    </source>
</evidence>
<dbReference type="InterPro" id="IPR036259">
    <property type="entry name" value="MFS_trans_sf"/>
</dbReference>
<dbReference type="NCBIfam" id="TIGR02332">
    <property type="entry name" value="HpaX"/>
    <property type="match status" value="1"/>
</dbReference>
<sequence length="458" mass="50806">MSDSSTAAQQPGNPAAQHKQLTAQQQSVINKLFRRLIIFLFVLFVFSFLDRINIGFAGLTMGKDLGLNATMFGLAATLFYATYVIFGIPSNIMLSIVGARRWIATIMVLWGISSTATMFATGPTSLYILRMLVGIAEAGFVPGILLYLTYWFPAYYRARANALFMVAMPVTMAFGSLASGYILEMDGLLNLHGWQWLFLLEGFPSVLLGIVVWFYLDDSPKRANWLTDEDKKCLQEMMDNDQPAQVQPASSSTHQAMQKPSIWREIFAPIMLMYTLAYFCLTNTLSAINIWTPQIVQSFNQDSSNIMIGILTAIPQFCTIIGMVYWSRRSDRLQERKMHTALPYLFAAAGWILTSLTNHSVIQLIGIIMASTGSFTAMAVFWTTPDQAISLRARAIGIAVISATGNIGSALSPLLIGWLKDQTGSFNTGLYFVAGLLIIGTAIIWLIPMKHARQRTTQ</sequence>
<organism evidence="10 11">
    <name type="scientific">Photorhabdus aegyptia</name>
    <dbReference type="NCBI Taxonomy" id="2805098"/>
    <lineage>
        <taxon>Bacteria</taxon>
        <taxon>Pseudomonadati</taxon>
        <taxon>Pseudomonadota</taxon>
        <taxon>Gammaproteobacteria</taxon>
        <taxon>Enterobacterales</taxon>
        <taxon>Morganellaceae</taxon>
        <taxon>Photorhabdus</taxon>
    </lineage>
</organism>
<dbReference type="InterPro" id="IPR012707">
    <property type="entry name" value="HPA_permease"/>
</dbReference>
<keyword evidence="4 8" id="KW-1133">Transmembrane helix</keyword>
<evidence type="ECO:0000256" key="2">
    <source>
        <dbReference type="ARBA" id="ARBA00022448"/>
    </source>
</evidence>
<keyword evidence="2" id="KW-0813">Transport</keyword>
<dbReference type="InterPro" id="IPR024671">
    <property type="entry name" value="Atg22-like"/>
</dbReference>
<dbReference type="EMBL" id="JFGV01000034">
    <property type="protein sequence ID" value="EYU14982.1"/>
    <property type="molecule type" value="Genomic_DNA"/>
</dbReference>
<name>A0A022PFT2_9GAMM</name>
<dbReference type="InterPro" id="IPR011701">
    <property type="entry name" value="MFS"/>
</dbReference>
<evidence type="ECO:0000256" key="6">
    <source>
        <dbReference type="ARBA" id="ARBA00058119"/>
    </source>
</evidence>
<dbReference type="PATRIC" id="fig|1393736.3.peg.2500"/>
<evidence type="ECO:0000256" key="8">
    <source>
        <dbReference type="SAM" id="Phobius"/>
    </source>
</evidence>
<comment type="caution">
    <text evidence="10">The sequence shown here is derived from an EMBL/GenBank/DDBJ whole genome shotgun (WGS) entry which is preliminary data.</text>
</comment>
<feature type="transmembrane region" description="Helical" evidence="8">
    <location>
        <begin position="162"/>
        <end position="182"/>
    </location>
</feature>
<evidence type="ECO:0000313" key="10">
    <source>
        <dbReference type="EMBL" id="EYU14982.1"/>
    </source>
</evidence>
<keyword evidence="11" id="KW-1185">Reference proteome</keyword>
<gene>
    <name evidence="10" type="ORF">BA1DRAFT_02450</name>
</gene>
<dbReference type="Gene3D" id="1.20.1250.20">
    <property type="entry name" value="MFS general substrate transporter like domains"/>
    <property type="match status" value="2"/>
</dbReference>
<evidence type="ECO:0000259" key="9">
    <source>
        <dbReference type="PROSITE" id="PS50850"/>
    </source>
</evidence>
<dbReference type="InterPro" id="IPR020846">
    <property type="entry name" value="MFS_dom"/>
</dbReference>
<comment type="subcellular location">
    <subcellularLocation>
        <location evidence="1">Membrane</location>
        <topology evidence="1">Multi-pass membrane protein</topology>
    </subcellularLocation>
</comment>
<evidence type="ECO:0000256" key="3">
    <source>
        <dbReference type="ARBA" id="ARBA00022692"/>
    </source>
</evidence>
<dbReference type="AlphaFoldDB" id="A0A022PFT2"/>
<evidence type="ECO:0000256" key="1">
    <source>
        <dbReference type="ARBA" id="ARBA00004141"/>
    </source>
</evidence>
<feature type="transmembrane region" description="Helical" evidence="8">
    <location>
        <begin position="338"/>
        <end position="356"/>
    </location>
</feature>
<dbReference type="GO" id="GO:1901241">
    <property type="term" value="F:4-hydroxyphenylacetate transmembrane transporter activity"/>
    <property type="evidence" value="ECO:0007669"/>
    <property type="project" value="InterPro"/>
</dbReference>
<dbReference type="PANTHER" id="PTHR43791">
    <property type="entry name" value="PERMEASE-RELATED"/>
    <property type="match status" value="1"/>
</dbReference>
<feature type="transmembrane region" description="Helical" evidence="8">
    <location>
        <begin position="395"/>
        <end position="416"/>
    </location>
</feature>
<dbReference type="SUPFAM" id="SSF103473">
    <property type="entry name" value="MFS general substrate transporter"/>
    <property type="match status" value="1"/>
</dbReference>
<feature type="transmembrane region" description="Helical" evidence="8">
    <location>
        <begin position="306"/>
        <end position="326"/>
    </location>
</feature>
<keyword evidence="5 8" id="KW-0472">Membrane</keyword>
<dbReference type="Pfam" id="PF07690">
    <property type="entry name" value="MFS_1"/>
    <property type="match status" value="1"/>
</dbReference>